<dbReference type="AlphaFoldDB" id="A0AAD9S3C5"/>
<dbReference type="Pfam" id="PF20354">
    <property type="entry name" value="DUF6649"/>
    <property type="match status" value="1"/>
</dbReference>
<protein>
    <submittedName>
        <fullName evidence="2">Uncharacterized protein</fullName>
    </submittedName>
</protein>
<feature type="region of interest" description="Disordered" evidence="1">
    <location>
        <begin position="379"/>
        <end position="410"/>
    </location>
</feature>
<feature type="compositionally biased region" description="Low complexity" evidence="1">
    <location>
        <begin position="157"/>
        <end position="168"/>
    </location>
</feature>
<dbReference type="InterPro" id="IPR046591">
    <property type="entry name" value="DUF6649"/>
</dbReference>
<reference evidence="2" key="1">
    <citation type="submission" date="2023-06" db="EMBL/GenBank/DDBJ databases">
        <authorList>
            <person name="Noh H."/>
        </authorList>
    </citation>
    <scope>NUCLEOTIDE SEQUENCE</scope>
    <source>
        <strain evidence="2">DUCC20226</strain>
    </source>
</reference>
<keyword evidence="3" id="KW-1185">Reference proteome</keyword>
<gene>
    <name evidence="2" type="ORF">N8I77_012984</name>
</gene>
<feature type="compositionally biased region" description="Polar residues" evidence="1">
    <location>
        <begin position="54"/>
        <end position="68"/>
    </location>
</feature>
<dbReference type="EMBL" id="JAUJFL010000010">
    <property type="protein sequence ID" value="KAK2597116.1"/>
    <property type="molecule type" value="Genomic_DNA"/>
</dbReference>
<feature type="region of interest" description="Disordered" evidence="1">
    <location>
        <begin position="339"/>
        <end position="363"/>
    </location>
</feature>
<evidence type="ECO:0000313" key="2">
    <source>
        <dbReference type="EMBL" id="KAK2597116.1"/>
    </source>
</evidence>
<comment type="caution">
    <text evidence="2">The sequence shown here is derived from an EMBL/GenBank/DDBJ whole genome shotgun (WGS) entry which is preliminary data.</text>
</comment>
<proteinExistence type="predicted"/>
<feature type="compositionally biased region" description="Low complexity" evidence="1">
    <location>
        <begin position="30"/>
        <end position="49"/>
    </location>
</feature>
<feature type="region of interest" description="Disordered" evidence="1">
    <location>
        <begin position="141"/>
        <end position="181"/>
    </location>
</feature>
<name>A0AAD9S3C5_PHOAM</name>
<organism evidence="2 3">
    <name type="scientific">Phomopsis amygdali</name>
    <name type="common">Fusicoccum amygdali</name>
    <dbReference type="NCBI Taxonomy" id="1214568"/>
    <lineage>
        <taxon>Eukaryota</taxon>
        <taxon>Fungi</taxon>
        <taxon>Dikarya</taxon>
        <taxon>Ascomycota</taxon>
        <taxon>Pezizomycotina</taxon>
        <taxon>Sordariomycetes</taxon>
        <taxon>Sordariomycetidae</taxon>
        <taxon>Diaporthales</taxon>
        <taxon>Diaporthaceae</taxon>
        <taxon>Diaporthe</taxon>
    </lineage>
</organism>
<feature type="compositionally biased region" description="Acidic residues" evidence="1">
    <location>
        <begin position="400"/>
        <end position="410"/>
    </location>
</feature>
<accession>A0AAD9S3C5</accession>
<evidence type="ECO:0000313" key="3">
    <source>
        <dbReference type="Proteomes" id="UP001265746"/>
    </source>
</evidence>
<evidence type="ECO:0000256" key="1">
    <source>
        <dbReference type="SAM" id="MobiDB-lite"/>
    </source>
</evidence>
<sequence>MSQSWYKKGRAPPWASRPALQPLHPSNNPQASPAEPATAAAAAAAATQSRQLHRQSSNQLQTERSSSLRFSESCDSVSGCIGFCHCCIFYRPSAAESSDWGRGRCRREREEKMMVSSFHDGPSQASAVPGMPMHMPIPMEGFHTVNAEPSPSVGPNYQYSQHHQQQQSIRRKRKADSQDANNERLSKRLSLLNLEQNGSKLYVPVEQPPAPQFLDNAGASSSSAAAVPAGATAAGGDEMMLLDDTKHKVYIYNLDDELSSDADSDPDEARLVFLPDVEKHLKANRIIPGIPSVPRPVLPNKDGELAGMQLVLYDDGVRSVSVPEEQDSVRKAIIEARERHRRRQQDERDARAAANNPLLRRESRATFATPVRVAPVAAAREQRQPMVDDVAGMASAGAGLDDDADAMEID</sequence>
<feature type="compositionally biased region" description="Basic and acidic residues" evidence="1">
    <location>
        <begin position="339"/>
        <end position="351"/>
    </location>
</feature>
<feature type="region of interest" description="Disordered" evidence="1">
    <location>
        <begin position="1"/>
        <end position="68"/>
    </location>
</feature>
<dbReference type="Proteomes" id="UP001265746">
    <property type="component" value="Unassembled WGS sequence"/>
</dbReference>